<evidence type="ECO:0000313" key="2">
    <source>
        <dbReference type="EMBL" id="KAJ7020991.1"/>
    </source>
</evidence>
<dbReference type="AlphaFoldDB" id="A0AAD6WRK0"/>
<feature type="non-terminal residue" evidence="2">
    <location>
        <position position="1"/>
    </location>
</feature>
<feature type="domain" description="CxC2-like cysteine cluster KDZ transposase-associated" evidence="1">
    <location>
        <begin position="1"/>
        <end position="97"/>
    </location>
</feature>
<organism evidence="2 3">
    <name type="scientific">Mycena alexandri</name>
    <dbReference type="NCBI Taxonomy" id="1745969"/>
    <lineage>
        <taxon>Eukaryota</taxon>
        <taxon>Fungi</taxon>
        <taxon>Dikarya</taxon>
        <taxon>Basidiomycota</taxon>
        <taxon>Agaricomycotina</taxon>
        <taxon>Agaricomycetes</taxon>
        <taxon>Agaricomycetidae</taxon>
        <taxon>Agaricales</taxon>
        <taxon>Marasmiineae</taxon>
        <taxon>Mycenaceae</taxon>
        <taxon>Mycena</taxon>
    </lineage>
</organism>
<evidence type="ECO:0000259" key="1">
    <source>
        <dbReference type="Pfam" id="PF18803"/>
    </source>
</evidence>
<comment type="caution">
    <text evidence="2">The sequence shown here is derived from an EMBL/GenBank/DDBJ whole genome shotgun (WGS) entry which is preliminary data.</text>
</comment>
<reference evidence="2" key="1">
    <citation type="submission" date="2023-03" db="EMBL/GenBank/DDBJ databases">
        <title>Massive genome expansion in bonnet fungi (Mycena s.s.) driven by repeated elements and novel gene families across ecological guilds.</title>
        <authorList>
            <consortium name="Lawrence Berkeley National Laboratory"/>
            <person name="Harder C.B."/>
            <person name="Miyauchi S."/>
            <person name="Viragh M."/>
            <person name="Kuo A."/>
            <person name="Thoen E."/>
            <person name="Andreopoulos B."/>
            <person name="Lu D."/>
            <person name="Skrede I."/>
            <person name="Drula E."/>
            <person name="Henrissat B."/>
            <person name="Morin E."/>
            <person name="Kohler A."/>
            <person name="Barry K."/>
            <person name="LaButti K."/>
            <person name="Morin E."/>
            <person name="Salamov A."/>
            <person name="Lipzen A."/>
            <person name="Mereny Z."/>
            <person name="Hegedus B."/>
            <person name="Baldrian P."/>
            <person name="Stursova M."/>
            <person name="Weitz H."/>
            <person name="Taylor A."/>
            <person name="Grigoriev I.V."/>
            <person name="Nagy L.G."/>
            <person name="Martin F."/>
            <person name="Kauserud H."/>
        </authorList>
    </citation>
    <scope>NUCLEOTIDE SEQUENCE</scope>
    <source>
        <strain evidence="2">CBHHK200</strain>
    </source>
</reference>
<sequence length="97" mass="10395">MGHNGEGCPDAQVGRSFALVERNGIHATAIAFCGCKTETNTASRTTSKLTHAGIFPGSVKEPGTGYTLGLLEYYRQQRSQGKGSAYNFVLVLQRQAD</sequence>
<keyword evidence="3" id="KW-1185">Reference proteome</keyword>
<protein>
    <recommendedName>
        <fullName evidence="1">CxC2-like cysteine cluster KDZ transposase-associated domain-containing protein</fullName>
    </recommendedName>
</protein>
<evidence type="ECO:0000313" key="3">
    <source>
        <dbReference type="Proteomes" id="UP001218188"/>
    </source>
</evidence>
<dbReference type="InterPro" id="IPR041457">
    <property type="entry name" value="CxC2_KDZ-assoc"/>
</dbReference>
<proteinExistence type="predicted"/>
<gene>
    <name evidence="2" type="ORF">C8F04DRAFT_878441</name>
</gene>
<dbReference type="EMBL" id="JARJCM010000244">
    <property type="protein sequence ID" value="KAJ7020991.1"/>
    <property type="molecule type" value="Genomic_DNA"/>
</dbReference>
<accession>A0AAD6WRK0</accession>
<dbReference type="Pfam" id="PF18803">
    <property type="entry name" value="CxC2"/>
    <property type="match status" value="1"/>
</dbReference>
<dbReference type="Proteomes" id="UP001218188">
    <property type="component" value="Unassembled WGS sequence"/>
</dbReference>
<name>A0AAD6WRK0_9AGAR</name>